<sequence length="399" mass="44932">LSFSISYDILRIQGGMCMQKLLAINKMTVLFSSEWTEKTPYPYGEGLYASIHTLPDQLIGKKTMTFAMYYASEGVENLALTVASRFVEAVKRFPATNERVVLQTDDTYQLKHVPVSIALETLVQSLFSADASDLVQEVASWVDQEWLPTDAVLAYRGEATKPLLANGTYGKRSYFTAQQADLPSLKDQLVLTSELYQFAPYVYAGTIGFLPELDRDSYQVFHECFGKFVYSVTLQKDGGTIPLLWPDYLYHKPEGHLEFGVLAADEAERFAPFVEWSAGDEVTIEIRAEGFQDIVLKTKLKQPLKGSNQLQKNTLLLGEDLCYQITDDELWSEIEQQRAQVALVTPKREKVTVDASNATVANRQVIVSGVTDYPGRYQFSVTSPRFGTLLQVFRVVREK</sequence>
<evidence type="ECO:0000313" key="2">
    <source>
        <dbReference type="Proteomes" id="UP000010296"/>
    </source>
</evidence>
<dbReference type="HOGENOM" id="CLU_717168_0_0_9"/>
<protein>
    <submittedName>
        <fullName evidence="1">Uncharacterized protein</fullName>
    </submittedName>
</protein>
<evidence type="ECO:0000313" key="1">
    <source>
        <dbReference type="EMBL" id="EFU73327.1"/>
    </source>
</evidence>
<dbReference type="EMBL" id="AEPV01000071">
    <property type="protein sequence ID" value="EFU73327.1"/>
    <property type="molecule type" value="Genomic_DNA"/>
</dbReference>
<reference evidence="1 2" key="1">
    <citation type="submission" date="2010-12" db="EMBL/GenBank/DDBJ databases">
        <authorList>
            <person name="Muzny D."/>
            <person name="Qin X."/>
            <person name="Deng J."/>
            <person name="Jiang H."/>
            <person name="Liu Y."/>
            <person name="Qu J."/>
            <person name="Song X.-Z."/>
            <person name="Zhang L."/>
            <person name="Thornton R."/>
            <person name="Coyle M."/>
            <person name="Francisco L."/>
            <person name="Jackson L."/>
            <person name="Javaid M."/>
            <person name="Korchina V."/>
            <person name="Kovar C."/>
            <person name="Mata R."/>
            <person name="Mathew T."/>
            <person name="Ngo R."/>
            <person name="Nguyen L."/>
            <person name="Nguyen N."/>
            <person name="Okwuonu G."/>
            <person name="Ongeri F."/>
            <person name="Pham C."/>
            <person name="Simmons D."/>
            <person name="Wilczek-Boney K."/>
            <person name="Hale W."/>
            <person name="Jakkamsetti A."/>
            <person name="Pham P."/>
            <person name="Ruth R."/>
            <person name="San Lucas F."/>
            <person name="Warren J."/>
            <person name="Zhang J."/>
            <person name="Zhao Z."/>
            <person name="Zhou C."/>
            <person name="Zhu D."/>
            <person name="Lee S."/>
            <person name="Bess C."/>
            <person name="Blankenburg K."/>
            <person name="Forbes L."/>
            <person name="Fu Q."/>
            <person name="Gubbala S."/>
            <person name="Hirani K."/>
            <person name="Jayaseelan J.C."/>
            <person name="Lara F."/>
            <person name="Munidasa M."/>
            <person name="Palculict T."/>
            <person name="Patil S."/>
            <person name="Pu L.-L."/>
            <person name="Saada N."/>
            <person name="Tang L."/>
            <person name="Weissenberger G."/>
            <person name="Zhu Y."/>
            <person name="Hemphill L."/>
            <person name="Shang Y."/>
            <person name="Youmans B."/>
            <person name="Ayvaz T."/>
            <person name="Ross M."/>
            <person name="Santibanez J."/>
            <person name="Aqrawi P."/>
            <person name="Gross S."/>
            <person name="Joshi V."/>
            <person name="Fowler G."/>
            <person name="Nazareth L."/>
            <person name="Reid J."/>
            <person name="Worley K."/>
            <person name="Petrosino J."/>
            <person name="Highlander S."/>
            <person name="Gibbs R."/>
        </authorList>
    </citation>
    <scope>NUCLEOTIDE SEQUENCE [LARGE SCALE GENOMIC DNA]</scope>
    <source>
        <strain evidence="2">DSM 15952 / CCUG 50447 / LMG 22039 / TP 1.5</strain>
    </source>
</reference>
<name>E6LHS2_ENTI1</name>
<proteinExistence type="predicted"/>
<dbReference type="Proteomes" id="UP000010296">
    <property type="component" value="Unassembled WGS sequence"/>
</dbReference>
<gene>
    <name evidence="1" type="ORF">HMPREF9088_1912</name>
</gene>
<dbReference type="eggNOG" id="ENOG5030628">
    <property type="taxonomic scope" value="Bacteria"/>
</dbReference>
<dbReference type="AlphaFoldDB" id="E6LHS2"/>
<organism evidence="1 2">
    <name type="scientific">Enterococcus italicus (strain DSM 15952 / CCUG 50447 / LMG 22039 / TP 1.5)</name>
    <dbReference type="NCBI Taxonomy" id="888064"/>
    <lineage>
        <taxon>Bacteria</taxon>
        <taxon>Bacillati</taxon>
        <taxon>Bacillota</taxon>
        <taxon>Bacilli</taxon>
        <taxon>Lactobacillales</taxon>
        <taxon>Enterococcaceae</taxon>
        <taxon>Enterococcus</taxon>
    </lineage>
</organism>
<dbReference type="STRING" id="888064.HMPREF9088_1912"/>
<accession>E6LHS2</accession>
<comment type="caution">
    <text evidence="1">The sequence shown here is derived from an EMBL/GenBank/DDBJ whole genome shotgun (WGS) entry which is preliminary data.</text>
</comment>
<feature type="non-terminal residue" evidence="1">
    <location>
        <position position="1"/>
    </location>
</feature>
<keyword evidence="2" id="KW-1185">Reference proteome</keyword>